<feature type="region of interest" description="Disordered" evidence="2">
    <location>
        <begin position="1"/>
        <end position="84"/>
    </location>
</feature>
<reference evidence="3 4" key="1">
    <citation type="submission" date="2024-02" db="EMBL/GenBank/DDBJ databases">
        <authorList>
            <person name="Chen Y."/>
            <person name="Shah S."/>
            <person name="Dougan E. K."/>
            <person name="Thang M."/>
            <person name="Chan C."/>
        </authorList>
    </citation>
    <scope>NUCLEOTIDE SEQUENCE [LARGE SCALE GENOMIC DNA]</scope>
</reference>
<proteinExistence type="predicted"/>
<protein>
    <recommendedName>
        <fullName evidence="5">F-box domain-containing protein</fullName>
    </recommendedName>
</protein>
<dbReference type="EMBL" id="CAXAMM010010671">
    <property type="protein sequence ID" value="CAK9023944.1"/>
    <property type="molecule type" value="Genomic_DNA"/>
</dbReference>
<name>A0ABP0KBK7_9DINO</name>
<organism evidence="3 4">
    <name type="scientific">Durusdinium trenchii</name>
    <dbReference type="NCBI Taxonomy" id="1381693"/>
    <lineage>
        <taxon>Eukaryota</taxon>
        <taxon>Sar</taxon>
        <taxon>Alveolata</taxon>
        <taxon>Dinophyceae</taxon>
        <taxon>Suessiales</taxon>
        <taxon>Symbiodiniaceae</taxon>
        <taxon>Durusdinium</taxon>
    </lineage>
</organism>
<dbReference type="Proteomes" id="UP001642464">
    <property type="component" value="Unassembled WGS sequence"/>
</dbReference>
<keyword evidence="1" id="KW-0175">Coiled coil</keyword>
<feature type="compositionally biased region" description="Basic and acidic residues" evidence="2">
    <location>
        <begin position="20"/>
        <end position="32"/>
    </location>
</feature>
<feature type="coiled-coil region" evidence="1">
    <location>
        <begin position="242"/>
        <end position="269"/>
    </location>
</feature>
<feature type="compositionally biased region" description="Basic residues" evidence="2">
    <location>
        <begin position="1"/>
        <end position="11"/>
    </location>
</feature>
<keyword evidence="4" id="KW-1185">Reference proteome</keyword>
<evidence type="ECO:0000313" key="4">
    <source>
        <dbReference type="Proteomes" id="UP001642464"/>
    </source>
</evidence>
<evidence type="ECO:0008006" key="5">
    <source>
        <dbReference type="Google" id="ProtNLM"/>
    </source>
</evidence>
<dbReference type="SUPFAM" id="SSF81383">
    <property type="entry name" value="F-box domain"/>
    <property type="match status" value="1"/>
</dbReference>
<feature type="compositionally biased region" description="Basic residues" evidence="2">
    <location>
        <begin position="58"/>
        <end position="80"/>
    </location>
</feature>
<dbReference type="InterPro" id="IPR036047">
    <property type="entry name" value="F-box-like_dom_sf"/>
</dbReference>
<accession>A0ABP0KBK7</accession>
<dbReference type="CDD" id="cd09917">
    <property type="entry name" value="F-box_SF"/>
    <property type="match status" value="1"/>
</dbReference>
<gene>
    <name evidence="3" type="ORF">SCF082_LOCUS16412</name>
</gene>
<evidence type="ECO:0000313" key="3">
    <source>
        <dbReference type="EMBL" id="CAK9023944.1"/>
    </source>
</evidence>
<sequence length="876" mass="101458">MDAQSGRRRSARLQAAQHDTPQREHDTPRAAAEEDLPWSEPEELPPSPEPEEEWLPPAKRRKQSAMKARGRAKELRRKARCAPSTPLDPVRLPEGVWSLVFEFLTGSDLVNLSGTCRHFDKHPFDWKALFEETEFAESRVALQGTLPEGKTYKAMLLKLTSGLCYYCRKPAKRTLYDGVPFCYLEHRNKEIRFRKYAIEVIPSAELDMVPCERVRTTFGTTGTLFRDEDLFWFYESHPVIIASREELERRATERRAKEAKREAKEVARLDRVRKTLVAKLGHDETLLKHPLCECLLNGRRRDTERVIAIVGGKGKRQQKVNGLIAELEPGSEDVVVLQVRSFVDLDGGTWDDLERQLRAVSARLADFRALNTETQDMLEGDRELFVGESRARFSPRGQTVVVQDVGELLEHVQARHDREKQVAAVLASEPKQVQLDTKAQRRHCYREFASDLDKFVWQGEPDLDSILAEPRQRWDRRKKVDDLIDELEPGSEAYFTRFTRDTIWGFVYRNGWDWEDLEWGLRALSARLVDFRALNTKTQDMLKSDRELFVREGKARVSPRGQTVVVQDVGELLKHVQARHDREKQVATVLAKEPSQVQSDAKAKGRSYGWEYAKDLDMFVWSGQPTLESILAEPRRCWNRQKKVNDLINELEPGSEVFFGPQVRSFVHRNNGTWDDVERQMRAVSARLVDFRALNTKTQDMLENDRGLFVREGKARVSPKWQVNGKVVQDVAELLEVVKPRHDRKSQVAKVLAREPSQVQSDAKAERRHCGQEFANDLEMFVWLGQPTLESILAEPRRRWDREEHRREQVKAFLRARDPDTEDLVKKCVAWCVPEQDPMFATPWTHPPSLGDRRRIPRVETPWDQMEAYLQGVLSR</sequence>
<evidence type="ECO:0000256" key="2">
    <source>
        <dbReference type="SAM" id="MobiDB-lite"/>
    </source>
</evidence>
<comment type="caution">
    <text evidence="3">The sequence shown here is derived from an EMBL/GenBank/DDBJ whole genome shotgun (WGS) entry which is preliminary data.</text>
</comment>
<feature type="compositionally biased region" description="Acidic residues" evidence="2">
    <location>
        <begin position="33"/>
        <end position="54"/>
    </location>
</feature>
<evidence type="ECO:0000256" key="1">
    <source>
        <dbReference type="SAM" id="Coils"/>
    </source>
</evidence>